<organism evidence="2">
    <name type="scientific">Oikopleura dioica</name>
    <name type="common">Tunicate</name>
    <dbReference type="NCBI Taxonomy" id="34765"/>
    <lineage>
        <taxon>Eukaryota</taxon>
        <taxon>Metazoa</taxon>
        <taxon>Chordata</taxon>
        <taxon>Tunicata</taxon>
        <taxon>Appendicularia</taxon>
        <taxon>Copelata</taxon>
        <taxon>Oikopleuridae</taxon>
        <taxon>Oikopleura</taxon>
    </lineage>
</organism>
<reference evidence="2" key="1">
    <citation type="journal article" date="2010" name="Science">
        <title>Plasticity of animal genome architecture unmasked by rapid evolution of a pelagic tunicate.</title>
        <authorList>
            <person name="Denoeud F."/>
            <person name="Henriet S."/>
            <person name="Mungpakdee S."/>
            <person name="Aury J.M."/>
            <person name="Da Silva C."/>
            <person name="Brinkmann H."/>
            <person name="Mikhaleva J."/>
            <person name="Olsen L.C."/>
            <person name="Jubin C."/>
            <person name="Canestro C."/>
            <person name="Bouquet J.M."/>
            <person name="Danks G."/>
            <person name="Poulain J."/>
            <person name="Campsteijn C."/>
            <person name="Adamski M."/>
            <person name="Cross I."/>
            <person name="Yadetie F."/>
            <person name="Muffato M."/>
            <person name="Louis A."/>
            <person name="Butcher S."/>
            <person name="Tsagkogeorga G."/>
            <person name="Konrad A."/>
            <person name="Singh S."/>
            <person name="Jensen M.F."/>
            <person name="Cong E.H."/>
            <person name="Eikeseth-Otteraa H."/>
            <person name="Noel B."/>
            <person name="Anthouard V."/>
            <person name="Porcel B.M."/>
            <person name="Kachouri-Lafond R."/>
            <person name="Nishino A."/>
            <person name="Ugolini M."/>
            <person name="Chourrout P."/>
            <person name="Nishida H."/>
            <person name="Aasland R."/>
            <person name="Huzurbazar S."/>
            <person name="Westhof E."/>
            <person name="Delsuc F."/>
            <person name="Lehrach H."/>
            <person name="Reinhardt R."/>
            <person name="Weissenbach J."/>
            <person name="Roy S.W."/>
            <person name="Artiguenave F."/>
            <person name="Postlethwait J.H."/>
            <person name="Manak J.R."/>
            <person name="Thompson E.M."/>
            <person name="Jaillon O."/>
            <person name="Du Pasquier L."/>
            <person name="Boudinot P."/>
            <person name="Liberles D.A."/>
            <person name="Volff J.N."/>
            <person name="Philippe H."/>
            <person name="Lenhard B."/>
            <person name="Roest Crollius H."/>
            <person name="Wincker P."/>
            <person name="Chourrout D."/>
        </authorList>
    </citation>
    <scope>NUCLEOTIDE SEQUENCE [LARGE SCALE GENOMIC DNA]</scope>
</reference>
<dbReference type="Proteomes" id="UP000001307">
    <property type="component" value="Unassembled WGS sequence"/>
</dbReference>
<accession>E4WQU3</accession>
<evidence type="ECO:0000313" key="2">
    <source>
        <dbReference type="EMBL" id="CBY20176.1"/>
    </source>
</evidence>
<keyword evidence="1" id="KW-0472">Membrane</keyword>
<feature type="transmembrane region" description="Helical" evidence="1">
    <location>
        <begin position="92"/>
        <end position="114"/>
    </location>
</feature>
<evidence type="ECO:0008006" key="4">
    <source>
        <dbReference type="Google" id="ProtNLM"/>
    </source>
</evidence>
<name>E4WQU3_OIKDI</name>
<keyword evidence="1" id="KW-0812">Transmembrane</keyword>
<keyword evidence="1" id="KW-1133">Transmembrane helix</keyword>
<keyword evidence="3" id="KW-1185">Reference proteome</keyword>
<sequence>MNEYVRQLVSKNFPTEAIPSISTSIKQRIMKSAVRSEQRIQMFTIKDNIRQIPITTLERQELAQFYTTEAFTISGSFILPRFLRVFPIDSRFFKLATGFSAGLLLSGLYISLVLPSKIQSFVGIDRGYPKFILKRFCMDKTFRVTKNVQNDYFQSHPSELSERALLVFEDSQFYLDSFAPKSINFAENLELNSNLKGLIDKEAEDEFDLYKLKNIFKRF</sequence>
<dbReference type="AlphaFoldDB" id="E4WQU3"/>
<dbReference type="EMBL" id="FN653015">
    <property type="protein sequence ID" value="CBY20176.1"/>
    <property type="molecule type" value="Genomic_DNA"/>
</dbReference>
<proteinExistence type="predicted"/>
<evidence type="ECO:0000256" key="1">
    <source>
        <dbReference type="SAM" id="Phobius"/>
    </source>
</evidence>
<protein>
    <recommendedName>
        <fullName evidence="4">Transmembrane protein</fullName>
    </recommendedName>
</protein>
<dbReference type="InParanoid" id="E4WQU3"/>
<evidence type="ECO:0000313" key="3">
    <source>
        <dbReference type="Proteomes" id="UP000001307"/>
    </source>
</evidence>
<gene>
    <name evidence="2" type="ORF">GSOID_T00000161001</name>
</gene>